<accession>A0ACC3SXF6</accession>
<comment type="caution">
    <text evidence="1">The sequence shown here is derived from an EMBL/GenBank/DDBJ whole genome shotgun (WGS) entry which is preliminary data.</text>
</comment>
<name>A0ACC3SXF6_LIPKO</name>
<dbReference type="Proteomes" id="UP001433508">
    <property type="component" value="Unassembled WGS sequence"/>
</dbReference>
<protein>
    <submittedName>
        <fullName evidence="1">Uncharacterized protein</fullName>
    </submittedName>
</protein>
<sequence length="736" mass="81889">MSSKFNPTVPVFHPATNMSGSTKLNLATNASSFCVPPSPAVAVPASNDMPPKSVARKPGAPATTVATPRNNQSQRPQHKSSRKSGHNSKPTINVNDGFPDSEGVLAERYLFTPSRSRRNQVSISHLLNFSLPPRDAVTHRRHIPPSWQKQGSYSTDKAHFVNANFRFVVHPDGDYTAQALDPDVLIPWHLILQVLVSKHTQASSCPICLSDNPVASRMARCGHIFCLPCMMRMLDSEMPSRINGDDGGQTKKRNICPLCLENLSLSDAKPVRWMDYPGDESSVPEAGKDVVLRLVMRKAGNILALPRDGGERPSNLTDIPWHFAAEVKHYARIMKGTEDYFVEEFEREIRELEFMEQEDGAVFGEDGEWTRKAIERICDTMESMKGIGNVPKRGIDPSIPSERSRQRNKNDSPDDFSVNNVVPEQYVRGGPYSSVATIAKSPSSVRSSTSTDRSRSTSVRESTSSFADSPYYFYQPRDATNCFLAQLDIRILKAAFGSFATFPSTVLVRVERIISDQLVDDEFRKRNKYLAHLPAACLICILECDWTGVVKPEILEQFAEDLEKRRKQRRDKDVKEERARQKALKEDEESRYRDHIAVGSHRAGVDSPFRDGGILDEFGNYERFPELIKGSPISDSSAWPTLSPSPSENVTTPSTSPVAHTTVWGTPAVSFSRVGDALGVSDEPEGADDAWSNWVDDRLYEQNAREDSVSSAASSSGKKKKHKKLVLMSTGGQWRT</sequence>
<keyword evidence="2" id="KW-1185">Reference proteome</keyword>
<reference evidence="2" key="1">
    <citation type="journal article" date="2024" name="Front. Bioeng. Biotechnol.">
        <title>Genome-scale model development and genomic sequencing of the oleaginous clade Lipomyces.</title>
        <authorList>
            <person name="Czajka J.J."/>
            <person name="Han Y."/>
            <person name="Kim J."/>
            <person name="Mondo S.J."/>
            <person name="Hofstad B.A."/>
            <person name="Robles A."/>
            <person name="Haridas S."/>
            <person name="Riley R."/>
            <person name="LaButti K."/>
            <person name="Pangilinan J."/>
            <person name="Andreopoulos W."/>
            <person name="Lipzen A."/>
            <person name="Yan J."/>
            <person name="Wang M."/>
            <person name="Ng V."/>
            <person name="Grigoriev I.V."/>
            <person name="Spatafora J.W."/>
            <person name="Magnuson J.K."/>
            <person name="Baker S.E."/>
            <person name="Pomraning K.R."/>
        </authorList>
    </citation>
    <scope>NUCLEOTIDE SEQUENCE [LARGE SCALE GENOMIC DNA]</scope>
    <source>
        <strain evidence="2">CBS 7786</strain>
    </source>
</reference>
<organism evidence="1 2">
    <name type="scientific">Lipomyces kononenkoae</name>
    <name type="common">Yeast</name>
    <dbReference type="NCBI Taxonomy" id="34357"/>
    <lineage>
        <taxon>Eukaryota</taxon>
        <taxon>Fungi</taxon>
        <taxon>Dikarya</taxon>
        <taxon>Ascomycota</taxon>
        <taxon>Saccharomycotina</taxon>
        <taxon>Lipomycetes</taxon>
        <taxon>Lipomycetales</taxon>
        <taxon>Lipomycetaceae</taxon>
        <taxon>Lipomyces</taxon>
    </lineage>
</organism>
<evidence type="ECO:0000313" key="2">
    <source>
        <dbReference type="Proteomes" id="UP001433508"/>
    </source>
</evidence>
<proteinExistence type="predicted"/>
<gene>
    <name evidence="1" type="ORF">V1525DRAFT_379718</name>
</gene>
<evidence type="ECO:0000313" key="1">
    <source>
        <dbReference type="EMBL" id="KAK9236318.1"/>
    </source>
</evidence>
<dbReference type="EMBL" id="MU971391">
    <property type="protein sequence ID" value="KAK9236318.1"/>
    <property type="molecule type" value="Genomic_DNA"/>
</dbReference>